<dbReference type="Proteomes" id="UP000000305">
    <property type="component" value="Unassembled WGS sequence"/>
</dbReference>
<evidence type="ECO:0008006" key="3">
    <source>
        <dbReference type="Google" id="ProtNLM"/>
    </source>
</evidence>
<dbReference type="PANTHER" id="PTHR20956">
    <property type="entry name" value="HEH2P"/>
    <property type="match status" value="1"/>
</dbReference>
<keyword evidence="2" id="KW-1185">Reference proteome</keyword>
<dbReference type="OrthoDB" id="10286279at2759"/>
<dbReference type="EMBL" id="GL732563">
    <property type="protein sequence ID" value="EFX77353.1"/>
    <property type="molecule type" value="Genomic_DNA"/>
</dbReference>
<reference evidence="1 2" key="1">
    <citation type="journal article" date="2011" name="Science">
        <title>The ecoresponsive genome of Daphnia pulex.</title>
        <authorList>
            <person name="Colbourne J.K."/>
            <person name="Pfrender M.E."/>
            <person name="Gilbert D."/>
            <person name="Thomas W.K."/>
            <person name="Tucker A."/>
            <person name="Oakley T.H."/>
            <person name="Tokishita S."/>
            <person name="Aerts A."/>
            <person name="Arnold G.J."/>
            <person name="Basu M.K."/>
            <person name="Bauer D.J."/>
            <person name="Caceres C.E."/>
            <person name="Carmel L."/>
            <person name="Casola C."/>
            <person name="Choi J.H."/>
            <person name="Detter J.C."/>
            <person name="Dong Q."/>
            <person name="Dusheyko S."/>
            <person name="Eads B.D."/>
            <person name="Frohlich T."/>
            <person name="Geiler-Samerotte K.A."/>
            <person name="Gerlach D."/>
            <person name="Hatcher P."/>
            <person name="Jogdeo S."/>
            <person name="Krijgsveld J."/>
            <person name="Kriventseva E.V."/>
            <person name="Kultz D."/>
            <person name="Laforsch C."/>
            <person name="Lindquist E."/>
            <person name="Lopez J."/>
            <person name="Manak J.R."/>
            <person name="Muller J."/>
            <person name="Pangilinan J."/>
            <person name="Patwardhan R.P."/>
            <person name="Pitluck S."/>
            <person name="Pritham E.J."/>
            <person name="Rechtsteiner A."/>
            <person name="Rho M."/>
            <person name="Rogozin I.B."/>
            <person name="Sakarya O."/>
            <person name="Salamov A."/>
            <person name="Schaack S."/>
            <person name="Shapiro H."/>
            <person name="Shiga Y."/>
            <person name="Skalitzky C."/>
            <person name="Smith Z."/>
            <person name="Souvorov A."/>
            <person name="Sung W."/>
            <person name="Tang Z."/>
            <person name="Tsuchiya D."/>
            <person name="Tu H."/>
            <person name="Vos H."/>
            <person name="Wang M."/>
            <person name="Wolf Y.I."/>
            <person name="Yamagata H."/>
            <person name="Yamada T."/>
            <person name="Ye Y."/>
            <person name="Shaw J.R."/>
            <person name="Andrews J."/>
            <person name="Crease T.J."/>
            <person name="Tang H."/>
            <person name="Lucas S.M."/>
            <person name="Robertson H.M."/>
            <person name="Bork P."/>
            <person name="Koonin E.V."/>
            <person name="Zdobnov E.M."/>
            <person name="Grigoriev I.V."/>
            <person name="Lynch M."/>
            <person name="Boore J.L."/>
        </authorList>
    </citation>
    <scope>NUCLEOTIDE SEQUENCE [LARGE SCALE GENOMIC DNA]</scope>
</reference>
<gene>
    <name evidence="1" type="ORF">DAPPUDRAFT_106242</name>
</gene>
<name>E9GT14_DAPPU</name>
<dbReference type="AlphaFoldDB" id="E9GT14"/>
<evidence type="ECO:0000313" key="2">
    <source>
        <dbReference type="Proteomes" id="UP000000305"/>
    </source>
</evidence>
<dbReference type="InParanoid" id="E9GT14"/>
<sequence>MLRENQNSSTEKGTVILELLLLKPKLEQTKLGKEKRGIKIHQSREHKDKEWKIYYSSMVPLGTEGHLTDRVSGSMMERVAEDCSSRHTLPVIVNEDTLWQPTPMIDEDHHPLTWWKETGVGERKGRRVYNSHGYVYAFKYERKTDSSQVFRCRSVDGTGKECLSRVILASNSYTPSNDHTCIVKPAPNIYERDVIVRKAKAVGLKFKAVSLSNILRPLLENYAHENVILR</sequence>
<organism evidence="1 2">
    <name type="scientific">Daphnia pulex</name>
    <name type="common">Water flea</name>
    <dbReference type="NCBI Taxonomy" id="6669"/>
    <lineage>
        <taxon>Eukaryota</taxon>
        <taxon>Metazoa</taxon>
        <taxon>Ecdysozoa</taxon>
        <taxon>Arthropoda</taxon>
        <taxon>Crustacea</taxon>
        <taxon>Branchiopoda</taxon>
        <taxon>Diplostraca</taxon>
        <taxon>Cladocera</taxon>
        <taxon>Anomopoda</taxon>
        <taxon>Daphniidae</taxon>
        <taxon>Daphnia</taxon>
    </lineage>
</organism>
<protein>
    <recommendedName>
        <fullName evidence="3">FLYWCH-type domain-containing protein</fullName>
    </recommendedName>
</protein>
<dbReference type="HOGENOM" id="CLU_1205831_0_0_1"/>
<proteinExistence type="predicted"/>
<dbReference type="PANTHER" id="PTHR20956:SF12">
    <property type="entry name" value="FLYWCH-TYPE DOMAIN-CONTAINING PROTEIN"/>
    <property type="match status" value="1"/>
</dbReference>
<dbReference type="KEGG" id="dpx:DAPPUDRAFT_106242"/>
<accession>E9GT14</accession>
<evidence type="ECO:0000313" key="1">
    <source>
        <dbReference type="EMBL" id="EFX77353.1"/>
    </source>
</evidence>